<protein>
    <submittedName>
        <fullName evidence="1">Uncharacterized protein</fullName>
    </submittedName>
</protein>
<proteinExistence type="predicted"/>
<dbReference type="EMBL" id="JASBWS010000036">
    <property type="protein sequence ID" value="KAJ9107756.1"/>
    <property type="molecule type" value="Genomic_DNA"/>
</dbReference>
<reference evidence="1" key="1">
    <citation type="submission" date="2023-04" db="EMBL/GenBank/DDBJ databases">
        <title>Draft Genome sequencing of Naganishia species isolated from polar environments using Oxford Nanopore Technology.</title>
        <authorList>
            <person name="Leo P."/>
            <person name="Venkateswaran K."/>
        </authorList>
    </citation>
    <scope>NUCLEOTIDE SEQUENCE</scope>
    <source>
        <strain evidence="1">MNA-CCFEE 5262</strain>
    </source>
</reference>
<comment type="caution">
    <text evidence="1">The sequence shown here is derived from an EMBL/GenBank/DDBJ whole genome shotgun (WGS) entry which is preliminary data.</text>
</comment>
<evidence type="ECO:0000313" key="2">
    <source>
        <dbReference type="Proteomes" id="UP001230649"/>
    </source>
</evidence>
<sequence>MSKLGLCQSVRSIGRQIEHLSLDVKKALVEIVGSNEAWGLLYDNINYMDKVKHQSAFHHNTFTSAAVGNLVLLDASVALPNATHPQAPETVFRKVMGPTMSQASAKPRKLCASASLLRRSLQPAPSPSATLALPDILPDAALDKHVKSVMVTHIINGFLNANEDLEYLRASVPVPEAIFPLERKRSTLFPLPMQRCDEAKIDGNIDYFRQILKLLEMTDDRLEDIIIPTYGDVFSVDKVRLAILQCRHDLSKKHFDKFKFPEPFMGPFHLLLAVIHSFYVANAGSTHYQDVFSIIHTRIGLKRKTMKLDLPDYYEGDLYIKLHVAALSHLHMAKQFPHRVEESQDGGLFSFNKQGITMEELVIAAKSIADKQLDAGIEIAANNGANLDDTTQWDSLHLHGSSLFRHALLYTELRHCIKNGDPGRMKAVFPYLIPIFKATGKHKYANEMLEVMWRWKNEWGDVLKATMLGHTLVNEKGRSAGWKGINLWQEHDVRLHKVDFPASDARGSYDSNSKSDVSGLLHTLLAAKHQFFTELDGKTADSQAIDLRSPDHIMFLARDWHYARVVDWVPYRKSAVFECYPGELKPQEDISGDLKKKGGWFQADPLESGTQMLISGNKSLEAYVSRRGGRKFTKGQTRVDADSDEDNEVEVVPTYTVINSEYTMDQSAQIVDDVAR</sequence>
<organism evidence="1 2">
    <name type="scientific">Naganishia adeliensis</name>
    <dbReference type="NCBI Taxonomy" id="92952"/>
    <lineage>
        <taxon>Eukaryota</taxon>
        <taxon>Fungi</taxon>
        <taxon>Dikarya</taxon>
        <taxon>Basidiomycota</taxon>
        <taxon>Agaricomycotina</taxon>
        <taxon>Tremellomycetes</taxon>
        <taxon>Filobasidiales</taxon>
        <taxon>Filobasidiaceae</taxon>
        <taxon>Naganishia</taxon>
    </lineage>
</organism>
<dbReference type="Proteomes" id="UP001230649">
    <property type="component" value="Unassembled WGS sequence"/>
</dbReference>
<gene>
    <name evidence="1" type="ORF">QFC20_003701</name>
</gene>
<name>A0ACC2WA79_9TREE</name>
<evidence type="ECO:0000313" key="1">
    <source>
        <dbReference type="EMBL" id="KAJ9107756.1"/>
    </source>
</evidence>
<keyword evidence="2" id="KW-1185">Reference proteome</keyword>
<accession>A0ACC2WA79</accession>